<feature type="compositionally biased region" description="Basic and acidic residues" evidence="7">
    <location>
        <begin position="426"/>
        <end position="450"/>
    </location>
</feature>
<feature type="compositionally biased region" description="Basic and acidic residues" evidence="7">
    <location>
        <begin position="398"/>
        <end position="411"/>
    </location>
</feature>
<evidence type="ECO:0000259" key="8">
    <source>
        <dbReference type="PROSITE" id="PS50004"/>
    </source>
</evidence>
<dbReference type="SMART" id="SM00230">
    <property type="entry name" value="CysPc"/>
    <property type="match status" value="1"/>
</dbReference>
<accession>A0A1S3N7L9</accession>
<dbReference type="Gene3D" id="2.60.120.380">
    <property type="match status" value="1"/>
</dbReference>
<keyword evidence="4 6" id="KW-0788">Thiol protease</keyword>
<dbReference type="GO" id="GO:0006508">
    <property type="term" value="P:proteolysis"/>
    <property type="evidence" value="ECO:0007669"/>
    <property type="project" value="UniProtKB-KW"/>
</dbReference>
<dbReference type="SUPFAM" id="SSF49758">
    <property type="entry name" value="Calpain large subunit, middle domain (domain III)"/>
    <property type="match status" value="1"/>
</dbReference>
<dbReference type="PROSITE" id="PS50004">
    <property type="entry name" value="C2"/>
    <property type="match status" value="1"/>
</dbReference>
<dbReference type="SUPFAM" id="SSF49562">
    <property type="entry name" value="C2 domain (Calcium/lipid-binding domain, CaLB)"/>
    <property type="match status" value="1"/>
</dbReference>
<evidence type="ECO:0000313" key="11">
    <source>
        <dbReference type="RefSeq" id="XP_014011417.2"/>
    </source>
</evidence>
<proteinExistence type="inferred from homology"/>
<dbReference type="Gene3D" id="3.90.70.10">
    <property type="entry name" value="Cysteine proteinases"/>
    <property type="match status" value="1"/>
</dbReference>
<dbReference type="InterPro" id="IPR036213">
    <property type="entry name" value="Calpain_III_sf"/>
</dbReference>
<evidence type="ECO:0000256" key="3">
    <source>
        <dbReference type="ARBA" id="ARBA00022801"/>
    </source>
</evidence>
<feature type="active site" evidence="5 6">
    <location>
        <position position="253"/>
    </location>
</feature>
<keyword evidence="3 6" id="KW-0378">Hydrolase</keyword>
<feature type="active site" evidence="5 6">
    <location>
        <position position="81"/>
    </location>
</feature>
<sequence length="732" mass="82291">MPERVYGFQGQSFHKLKRACLRRGKLFQDPLFPPSALSLFYKRDPPPGLTWKRPRELCKDPRLFVDGISTRDLHQGSLGNCWMVAATSCLASEPSLWKKVIPDHVEQEWNPKRPDLYAGIFHFRFWRLGRWTDVVVDDRLPVSEDGTLLFCRSATPREFWSALLEKAYAKLNGCYEALEGGNTAEALIDFTGGVSEPLSLDREALTLHLNQRRALFQTLAKAHGRSALITCSIRPAEGETVESVLDCGLVRGHAYGITAVRKMRLGEWSLLGGCGGRLCMVRMRNPWGTADWTGPWSQGSQHWQQVGRGEREKMGLIVRDVGEFWMEFEDFCRYFTDVVVCRLVERSLLWPRTHWREVRCPGEWAPAPNTPGTLLSRRQAPNLGKNAAKPGGLNQTQRGDRKEARLGERQRGGGGGGGGRAVLGGGREKMAVAKEGEKKTKRKEEGVKEEGEVDGGWDEQADKKSRCGGCINHKDTFLHNPQFMFEVQGKEDEVLICLQQEDRRIKRKDGGGENLPIGFEVLRVEVNRLSRVQCVVEQAASSVYMDSRSVALRVSLGPGRYALLPTTFQPGATGRFLIRLFSHSHLRLSELREELPAPSLWQCCLPQPSIVTTVYLRRASGLSQPKQTAPDVYAVIWCEDDTIRTRVFKEDGNPEFNIRAIFYRRNPDAHISIELWSYGLLWDTLLGGARLQTSDSEKGRSRVIDLQGGQSRSGSRGSIYVETSSSECLTDL</sequence>
<dbReference type="InterPro" id="IPR035892">
    <property type="entry name" value="C2_domain_sf"/>
</dbReference>
<name>A0A1S3N7L9_SALSA</name>
<dbReference type="PROSITE" id="PS00139">
    <property type="entry name" value="THIOL_PROTEASE_CYS"/>
    <property type="match status" value="1"/>
</dbReference>
<dbReference type="Pfam" id="PF01067">
    <property type="entry name" value="Calpain_III"/>
    <property type="match status" value="1"/>
</dbReference>
<dbReference type="KEGG" id="sasa:106577643"/>
<comment type="similarity">
    <text evidence="1">Belongs to the peptidase C2 family.</text>
</comment>
<evidence type="ECO:0000256" key="2">
    <source>
        <dbReference type="ARBA" id="ARBA00022670"/>
    </source>
</evidence>
<dbReference type="InterPro" id="IPR001300">
    <property type="entry name" value="Peptidase_C2_calpain_cat"/>
</dbReference>
<feature type="domain" description="C2" evidence="8">
    <location>
        <begin position="592"/>
        <end position="708"/>
    </location>
</feature>
<dbReference type="InterPro" id="IPR000008">
    <property type="entry name" value="C2_dom"/>
</dbReference>
<feature type="region of interest" description="Disordered" evidence="7">
    <location>
        <begin position="361"/>
        <end position="462"/>
    </location>
</feature>
<evidence type="ECO:0000256" key="4">
    <source>
        <dbReference type="ARBA" id="ARBA00022807"/>
    </source>
</evidence>
<feature type="compositionally biased region" description="Gly residues" evidence="7">
    <location>
        <begin position="412"/>
        <end position="425"/>
    </location>
</feature>
<evidence type="ECO:0000256" key="6">
    <source>
        <dbReference type="PROSITE-ProRule" id="PRU00239"/>
    </source>
</evidence>
<feature type="active site" evidence="5 6">
    <location>
        <position position="285"/>
    </location>
</feature>
<dbReference type="Pfam" id="PF00168">
    <property type="entry name" value="C2"/>
    <property type="match status" value="1"/>
</dbReference>
<evidence type="ECO:0000256" key="7">
    <source>
        <dbReference type="SAM" id="MobiDB-lite"/>
    </source>
</evidence>
<evidence type="ECO:0000313" key="10">
    <source>
        <dbReference type="Proteomes" id="UP001652741"/>
    </source>
</evidence>
<dbReference type="GO" id="GO:0004198">
    <property type="term" value="F:calcium-dependent cysteine-type endopeptidase activity"/>
    <property type="evidence" value="ECO:0007669"/>
    <property type="project" value="InterPro"/>
</dbReference>
<protein>
    <submittedName>
        <fullName evidence="11">Calpain-5</fullName>
    </submittedName>
</protein>
<dbReference type="InterPro" id="IPR038765">
    <property type="entry name" value="Papain-like_cys_pep_sf"/>
</dbReference>
<dbReference type="Pfam" id="PF00648">
    <property type="entry name" value="Peptidase_C2"/>
    <property type="match status" value="1"/>
</dbReference>
<reference evidence="11" key="1">
    <citation type="submission" date="2025-08" db="UniProtKB">
        <authorList>
            <consortium name="RefSeq"/>
        </authorList>
    </citation>
    <scope>IDENTIFICATION</scope>
</reference>
<dbReference type="GO" id="GO:0005737">
    <property type="term" value="C:cytoplasm"/>
    <property type="evidence" value="ECO:0007669"/>
    <property type="project" value="TreeGrafter"/>
</dbReference>
<dbReference type="RefSeq" id="XP_014011417.2">
    <property type="nucleotide sequence ID" value="XM_014155942.2"/>
</dbReference>
<keyword evidence="10" id="KW-1185">Reference proteome</keyword>
<evidence type="ECO:0000256" key="1">
    <source>
        <dbReference type="ARBA" id="ARBA00007623"/>
    </source>
</evidence>
<dbReference type="InterPro" id="IPR022684">
    <property type="entry name" value="Calpain_cysteine_protease"/>
</dbReference>
<dbReference type="Gene3D" id="2.60.40.150">
    <property type="entry name" value="C2 domain"/>
    <property type="match status" value="1"/>
</dbReference>
<dbReference type="AlphaFoldDB" id="A0A1S3N7L9"/>
<dbReference type="CDD" id="cd00044">
    <property type="entry name" value="CysPc"/>
    <property type="match status" value="1"/>
</dbReference>
<evidence type="ECO:0000259" key="9">
    <source>
        <dbReference type="PROSITE" id="PS50203"/>
    </source>
</evidence>
<dbReference type="GeneID" id="106577643"/>
<dbReference type="PROSITE" id="PS50203">
    <property type="entry name" value="CALPAIN_CAT"/>
    <property type="match status" value="1"/>
</dbReference>
<dbReference type="SMART" id="SM00239">
    <property type="entry name" value="C2"/>
    <property type="match status" value="1"/>
</dbReference>
<gene>
    <name evidence="11" type="primary">LOC106577643</name>
</gene>
<dbReference type="InterPro" id="IPR000169">
    <property type="entry name" value="Pept_cys_AS"/>
</dbReference>
<dbReference type="PANTHER" id="PTHR10183">
    <property type="entry name" value="CALPAIN"/>
    <property type="match status" value="1"/>
</dbReference>
<keyword evidence="2 6" id="KW-0645">Protease</keyword>
<dbReference type="SUPFAM" id="SSF54001">
    <property type="entry name" value="Cysteine proteinases"/>
    <property type="match status" value="1"/>
</dbReference>
<dbReference type="PRINTS" id="PR00704">
    <property type="entry name" value="CALPAIN"/>
</dbReference>
<dbReference type="InterPro" id="IPR022682">
    <property type="entry name" value="Calpain_domain_III"/>
</dbReference>
<organism evidence="10 11">
    <name type="scientific">Salmo salar</name>
    <name type="common">Atlantic salmon</name>
    <dbReference type="NCBI Taxonomy" id="8030"/>
    <lineage>
        <taxon>Eukaryota</taxon>
        <taxon>Metazoa</taxon>
        <taxon>Chordata</taxon>
        <taxon>Craniata</taxon>
        <taxon>Vertebrata</taxon>
        <taxon>Euteleostomi</taxon>
        <taxon>Actinopterygii</taxon>
        <taxon>Neopterygii</taxon>
        <taxon>Teleostei</taxon>
        <taxon>Protacanthopterygii</taxon>
        <taxon>Salmoniformes</taxon>
        <taxon>Salmonidae</taxon>
        <taxon>Salmoninae</taxon>
        <taxon>Salmo</taxon>
    </lineage>
</organism>
<dbReference type="PANTHER" id="PTHR10183:SF405">
    <property type="entry name" value="CALPAIN-5"/>
    <property type="match status" value="1"/>
</dbReference>
<dbReference type="SMART" id="SM00720">
    <property type="entry name" value="calpain_III"/>
    <property type="match status" value="1"/>
</dbReference>
<feature type="domain" description="Calpain catalytic" evidence="9">
    <location>
        <begin position="26"/>
        <end position="344"/>
    </location>
</feature>
<evidence type="ECO:0000256" key="5">
    <source>
        <dbReference type="PIRSR" id="PIRSR622684-1"/>
    </source>
</evidence>
<dbReference type="Proteomes" id="UP001652741">
    <property type="component" value="Chromosome ssa18"/>
</dbReference>
<dbReference type="InterPro" id="IPR022683">
    <property type="entry name" value="Calpain_III"/>
</dbReference>